<keyword evidence="8 12" id="KW-1133">Transmembrane helix</keyword>
<dbReference type="InterPro" id="IPR003660">
    <property type="entry name" value="HAMP_dom"/>
</dbReference>
<dbReference type="InterPro" id="IPR036890">
    <property type="entry name" value="HATPase_C_sf"/>
</dbReference>
<evidence type="ECO:0000256" key="7">
    <source>
        <dbReference type="ARBA" id="ARBA00022777"/>
    </source>
</evidence>
<evidence type="ECO:0000256" key="11">
    <source>
        <dbReference type="SAM" id="MobiDB-lite"/>
    </source>
</evidence>
<dbReference type="InterPro" id="IPR005467">
    <property type="entry name" value="His_kinase_dom"/>
</dbReference>
<dbReference type="CDD" id="cd00075">
    <property type="entry name" value="HATPase"/>
    <property type="match status" value="1"/>
</dbReference>
<dbReference type="EMBL" id="AP012547">
    <property type="protein sequence ID" value="BAO27998.1"/>
    <property type="molecule type" value="Genomic_DNA"/>
</dbReference>
<sequence length="521" mass="57006">MTAADRGAQGGPGGPQSEDLFDKPAAPVSPNLRGPNPFLYVEYPNSLFGEILDWMLAPLLLLWPISIAATNHVASYIADQPYDQALADNVTAIVRLVNVEGGRVTVSLPASARTLLRADDVDTTYYQVVGPSNKIIHGDREIPWPTLPANIEARKVMFRDDRIEAENVRIAYAFIPVRSGLPPIIVQVAETLHKRELLSSRIISGVLLPQFAIIPLAVILVYLGLTRGIAPLHRLRERIRRRRPTDLSPIPVNRVPDEVRPLVVAFNEMMGRLEENLQAQQRFIAQAAHQMRTPLTGLKTQTELALSETDPVQMRNALQLIAESTDRASHMINQLLILARAEASHEKVHRVVPLDLDDLARSVTGDWVVRALAKRIDLGFEASGRPLLINGVPLLLRELLSNLVDNAIKYTPVGGHVTVRTRAGALAVVEVEDDGIGIPPEERANVFERFYRVLGTDADGSGLGLPIAAEIAELHQARIDLLAGSQGRGSLFRVSFPRYLEGGDGPRSQPPLASGSFPVGL</sequence>
<keyword evidence="7 15" id="KW-0418">Kinase</keyword>
<dbReference type="OrthoDB" id="8583694at2"/>
<dbReference type="PROSITE" id="PS50885">
    <property type="entry name" value="HAMP"/>
    <property type="match status" value="1"/>
</dbReference>
<dbReference type="KEGG" id="shd:SUTH_00178"/>
<dbReference type="InterPro" id="IPR013727">
    <property type="entry name" value="2CSK_N"/>
</dbReference>
<dbReference type="Gene3D" id="1.10.287.130">
    <property type="match status" value="1"/>
</dbReference>
<dbReference type="AlphaFoldDB" id="W0SE29"/>
<evidence type="ECO:0000256" key="1">
    <source>
        <dbReference type="ARBA" id="ARBA00000085"/>
    </source>
</evidence>
<dbReference type="CDD" id="cd00082">
    <property type="entry name" value="HisKA"/>
    <property type="match status" value="1"/>
</dbReference>
<evidence type="ECO:0000256" key="2">
    <source>
        <dbReference type="ARBA" id="ARBA00004370"/>
    </source>
</evidence>
<reference evidence="15 16" key="1">
    <citation type="journal article" date="2014" name="Syst. Appl. Microbiol.">
        <title>Complete genomes of freshwater sulfur oxidizers Sulfuricella denitrificans skB26 and Sulfuritalea hydrogenivorans sk43H: genetic insights into the sulfur oxidation pathway of betaproteobacteria.</title>
        <authorList>
            <person name="Watanabe T."/>
            <person name="Kojima H."/>
            <person name="Fukui M."/>
        </authorList>
    </citation>
    <scope>NUCLEOTIDE SEQUENCE [LARGE SCALE GENOMIC DNA]</scope>
    <source>
        <strain evidence="15">DSM22779</strain>
    </source>
</reference>
<keyword evidence="6 12" id="KW-0812">Transmembrane</keyword>
<evidence type="ECO:0000259" key="13">
    <source>
        <dbReference type="PROSITE" id="PS50109"/>
    </source>
</evidence>
<dbReference type="SUPFAM" id="SSF47384">
    <property type="entry name" value="Homodimeric domain of signal transducing histidine kinase"/>
    <property type="match status" value="1"/>
</dbReference>
<evidence type="ECO:0000256" key="5">
    <source>
        <dbReference type="ARBA" id="ARBA00022679"/>
    </source>
</evidence>
<dbReference type="InterPro" id="IPR004358">
    <property type="entry name" value="Sig_transdc_His_kin-like_C"/>
</dbReference>
<dbReference type="GO" id="GO:0000155">
    <property type="term" value="F:phosphorelay sensor kinase activity"/>
    <property type="evidence" value="ECO:0007669"/>
    <property type="project" value="InterPro"/>
</dbReference>
<gene>
    <name evidence="15" type="ORF">SUTH_00178</name>
</gene>
<dbReference type="Gene3D" id="3.30.565.10">
    <property type="entry name" value="Histidine kinase-like ATPase, C-terminal domain"/>
    <property type="match status" value="1"/>
</dbReference>
<dbReference type="SUPFAM" id="SSF55874">
    <property type="entry name" value="ATPase domain of HSP90 chaperone/DNA topoisomerase II/histidine kinase"/>
    <property type="match status" value="1"/>
</dbReference>
<evidence type="ECO:0000256" key="6">
    <source>
        <dbReference type="ARBA" id="ARBA00022692"/>
    </source>
</evidence>
<accession>W0SE29</accession>
<keyword evidence="16" id="KW-1185">Reference proteome</keyword>
<feature type="transmembrane region" description="Helical" evidence="12">
    <location>
        <begin position="202"/>
        <end position="225"/>
    </location>
</feature>
<dbReference type="SMART" id="SM00304">
    <property type="entry name" value="HAMP"/>
    <property type="match status" value="1"/>
</dbReference>
<feature type="region of interest" description="Disordered" evidence="11">
    <location>
        <begin position="502"/>
        <end position="521"/>
    </location>
</feature>
<dbReference type="RefSeq" id="WP_084207199.1">
    <property type="nucleotide sequence ID" value="NZ_AP012547.1"/>
</dbReference>
<dbReference type="SMART" id="SM00388">
    <property type="entry name" value="HisKA"/>
    <property type="match status" value="1"/>
</dbReference>
<organism evidence="15 16">
    <name type="scientific">Sulfuritalea hydrogenivorans sk43H</name>
    <dbReference type="NCBI Taxonomy" id="1223802"/>
    <lineage>
        <taxon>Bacteria</taxon>
        <taxon>Pseudomonadati</taxon>
        <taxon>Pseudomonadota</taxon>
        <taxon>Betaproteobacteria</taxon>
        <taxon>Nitrosomonadales</taxon>
        <taxon>Sterolibacteriaceae</taxon>
        <taxon>Sulfuritalea</taxon>
    </lineage>
</organism>
<evidence type="ECO:0000256" key="10">
    <source>
        <dbReference type="ARBA" id="ARBA00023136"/>
    </source>
</evidence>
<dbReference type="PRINTS" id="PR00344">
    <property type="entry name" value="BCTRLSENSOR"/>
</dbReference>
<feature type="region of interest" description="Disordered" evidence="11">
    <location>
        <begin position="1"/>
        <end position="27"/>
    </location>
</feature>
<evidence type="ECO:0000313" key="16">
    <source>
        <dbReference type="Proteomes" id="UP000031637"/>
    </source>
</evidence>
<dbReference type="Pfam" id="PF08521">
    <property type="entry name" value="2CSK_N"/>
    <property type="match status" value="1"/>
</dbReference>
<protein>
    <recommendedName>
        <fullName evidence="3">histidine kinase</fullName>
        <ecNumber evidence="3">2.7.13.3</ecNumber>
    </recommendedName>
</protein>
<dbReference type="InterPro" id="IPR036097">
    <property type="entry name" value="HisK_dim/P_sf"/>
</dbReference>
<evidence type="ECO:0000256" key="12">
    <source>
        <dbReference type="SAM" id="Phobius"/>
    </source>
</evidence>
<feature type="domain" description="HAMP" evidence="14">
    <location>
        <begin position="226"/>
        <end position="278"/>
    </location>
</feature>
<name>W0SE29_9PROT</name>
<dbReference type="Pfam" id="PF02518">
    <property type="entry name" value="HATPase_c"/>
    <property type="match status" value="1"/>
</dbReference>
<dbReference type="PROSITE" id="PS50109">
    <property type="entry name" value="HIS_KIN"/>
    <property type="match status" value="1"/>
</dbReference>
<dbReference type="Pfam" id="PF00672">
    <property type="entry name" value="HAMP"/>
    <property type="match status" value="1"/>
</dbReference>
<keyword evidence="5" id="KW-0808">Transferase</keyword>
<keyword evidence="10 12" id="KW-0472">Membrane</keyword>
<dbReference type="InterPro" id="IPR003661">
    <property type="entry name" value="HisK_dim/P_dom"/>
</dbReference>
<evidence type="ECO:0000256" key="3">
    <source>
        <dbReference type="ARBA" id="ARBA00012438"/>
    </source>
</evidence>
<evidence type="ECO:0000256" key="9">
    <source>
        <dbReference type="ARBA" id="ARBA00023012"/>
    </source>
</evidence>
<evidence type="ECO:0000256" key="4">
    <source>
        <dbReference type="ARBA" id="ARBA00022553"/>
    </source>
</evidence>
<proteinExistence type="predicted"/>
<dbReference type="SMART" id="SM00387">
    <property type="entry name" value="HATPase_c"/>
    <property type="match status" value="1"/>
</dbReference>
<evidence type="ECO:0000313" key="15">
    <source>
        <dbReference type="EMBL" id="BAO27998.1"/>
    </source>
</evidence>
<dbReference type="Pfam" id="PF00512">
    <property type="entry name" value="HisKA"/>
    <property type="match status" value="1"/>
</dbReference>
<dbReference type="GO" id="GO:0005886">
    <property type="term" value="C:plasma membrane"/>
    <property type="evidence" value="ECO:0007669"/>
    <property type="project" value="TreeGrafter"/>
</dbReference>
<evidence type="ECO:0000259" key="14">
    <source>
        <dbReference type="PROSITE" id="PS50885"/>
    </source>
</evidence>
<keyword evidence="9" id="KW-0902">Two-component regulatory system</keyword>
<dbReference type="Proteomes" id="UP000031637">
    <property type="component" value="Chromosome"/>
</dbReference>
<dbReference type="PANTHER" id="PTHR45436:SF1">
    <property type="entry name" value="SENSOR PROTEIN QSEC"/>
    <property type="match status" value="1"/>
</dbReference>
<dbReference type="InterPro" id="IPR003594">
    <property type="entry name" value="HATPase_dom"/>
</dbReference>
<comment type="catalytic activity">
    <reaction evidence="1">
        <text>ATP + protein L-histidine = ADP + protein N-phospho-L-histidine.</text>
        <dbReference type="EC" id="2.7.13.3"/>
    </reaction>
</comment>
<dbReference type="EC" id="2.7.13.3" evidence="3"/>
<feature type="domain" description="Histidine kinase" evidence="13">
    <location>
        <begin position="286"/>
        <end position="500"/>
    </location>
</feature>
<dbReference type="PANTHER" id="PTHR45436">
    <property type="entry name" value="SENSOR HISTIDINE KINASE YKOH"/>
    <property type="match status" value="1"/>
</dbReference>
<evidence type="ECO:0000256" key="8">
    <source>
        <dbReference type="ARBA" id="ARBA00022989"/>
    </source>
</evidence>
<comment type="subcellular location">
    <subcellularLocation>
        <location evidence="2">Membrane</location>
    </subcellularLocation>
</comment>
<keyword evidence="4" id="KW-0597">Phosphoprotein</keyword>
<dbReference type="STRING" id="1223802.SUTH_00178"/>
<dbReference type="HOGENOM" id="CLU_000445_89_37_4"/>
<dbReference type="InterPro" id="IPR050428">
    <property type="entry name" value="TCS_sensor_his_kinase"/>
</dbReference>